<organism evidence="11 12">
    <name type="scientific">Methylomonas rapida</name>
    <dbReference type="NCBI Taxonomy" id="2963939"/>
    <lineage>
        <taxon>Bacteria</taxon>
        <taxon>Pseudomonadati</taxon>
        <taxon>Pseudomonadota</taxon>
        <taxon>Gammaproteobacteria</taxon>
        <taxon>Methylococcales</taxon>
        <taxon>Methylococcaceae</taxon>
        <taxon>Methylomonas</taxon>
    </lineage>
</organism>
<dbReference type="Pfam" id="PF02367">
    <property type="entry name" value="TsaE"/>
    <property type="match status" value="1"/>
</dbReference>
<gene>
    <name evidence="11" type="primary">tsaE</name>
    <name evidence="11" type="ORF">NM686_010395</name>
</gene>
<name>A0ABY7GQV2_9GAMM</name>
<keyword evidence="5" id="KW-0819">tRNA processing</keyword>
<keyword evidence="8" id="KW-0067">ATP-binding</keyword>
<dbReference type="InterPro" id="IPR003442">
    <property type="entry name" value="T6A_TsaE"/>
</dbReference>
<keyword evidence="12" id="KW-1185">Reference proteome</keyword>
<sequence length="156" mass="17989">MLIELKDSDETEAMGAALWRALPQKCLLFLYGDLGAGKTTLVRGLLREAGHLGVVKSPTYGLVEEYQPSGRLIYHFDLYRLKDPDELEWIGMHDYLRQKALCCIEWPQMGMDYLPPADVEIKLRFHGQRRTIEINTLADALKNNLSFHWKNKDLLL</sequence>
<comment type="subcellular location">
    <subcellularLocation>
        <location evidence="1">Cytoplasm</location>
    </subcellularLocation>
</comment>
<dbReference type="PANTHER" id="PTHR33540:SF2">
    <property type="entry name" value="TRNA THREONYLCARBAMOYLADENOSINE BIOSYNTHESIS PROTEIN TSAE"/>
    <property type="match status" value="1"/>
</dbReference>
<proteinExistence type="inferred from homology"/>
<accession>A0ABY7GQV2</accession>
<evidence type="ECO:0000256" key="6">
    <source>
        <dbReference type="ARBA" id="ARBA00022723"/>
    </source>
</evidence>
<comment type="similarity">
    <text evidence="2">Belongs to the TsaE family.</text>
</comment>
<keyword evidence="4" id="KW-0963">Cytoplasm</keyword>
<evidence type="ECO:0000256" key="7">
    <source>
        <dbReference type="ARBA" id="ARBA00022741"/>
    </source>
</evidence>
<evidence type="ECO:0000256" key="4">
    <source>
        <dbReference type="ARBA" id="ARBA00022490"/>
    </source>
</evidence>
<dbReference type="SUPFAM" id="SSF52540">
    <property type="entry name" value="P-loop containing nucleoside triphosphate hydrolases"/>
    <property type="match status" value="1"/>
</dbReference>
<dbReference type="Gene3D" id="3.40.50.300">
    <property type="entry name" value="P-loop containing nucleotide triphosphate hydrolases"/>
    <property type="match status" value="1"/>
</dbReference>
<evidence type="ECO:0000256" key="3">
    <source>
        <dbReference type="ARBA" id="ARBA00019010"/>
    </source>
</evidence>
<evidence type="ECO:0000256" key="10">
    <source>
        <dbReference type="ARBA" id="ARBA00032441"/>
    </source>
</evidence>
<evidence type="ECO:0000256" key="2">
    <source>
        <dbReference type="ARBA" id="ARBA00007599"/>
    </source>
</evidence>
<keyword evidence="6" id="KW-0479">Metal-binding</keyword>
<evidence type="ECO:0000313" key="12">
    <source>
        <dbReference type="Proteomes" id="UP001162780"/>
    </source>
</evidence>
<evidence type="ECO:0000256" key="8">
    <source>
        <dbReference type="ARBA" id="ARBA00022840"/>
    </source>
</evidence>
<dbReference type="Proteomes" id="UP001162780">
    <property type="component" value="Chromosome"/>
</dbReference>
<evidence type="ECO:0000256" key="5">
    <source>
        <dbReference type="ARBA" id="ARBA00022694"/>
    </source>
</evidence>
<dbReference type="PANTHER" id="PTHR33540">
    <property type="entry name" value="TRNA THREONYLCARBAMOYLADENOSINE BIOSYNTHESIS PROTEIN TSAE"/>
    <property type="match status" value="1"/>
</dbReference>
<dbReference type="RefSeq" id="WP_255187809.1">
    <property type="nucleotide sequence ID" value="NZ_CP113517.1"/>
</dbReference>
<dbReference type="EMBL" id="CP113517">
    <property type="protein sequence ID" value="WAR46896.1"/>
    <property type="molecule type" value="Genomic_DNA"/>
</dbReference>
<evidence type="ECO:0000313" key="11">
    <source>
        <dbReference type="EMBL" id="WAR46896.1"/>
    </source>
</evidence>
<evidence type="ECO:0000256" key="1">
    <source>
        <dbReference type="ARBA" id="ARBA00004496"/>
    </source>
</evidence>
<dbReference type="InterPro" id="IPR027417">
    <property type="entry name" value="P-loop_NTPase"/>
</dbReference>
<reference evidence="11" key="1">
    <citation type="submission" date="2022-11" db="EMBL/GenBank/DDBJ databases">
        <title>Methylomonas rapida sp. nov., Carotenoid-Producing Obligate Methanotrophs with High Growth Characteristics and Biotechnological Potential.</title>
        <authorList>
            <person name="Tikhonova E.N."/>
            <person name="Suleimanov R.Z."/>
            <person name="Miroshnikov K."/>
            <person name="Oshkin I.Y."/>
            <person name="Belova S.E."/>
            <person name="Danilova O.V."/>
            <person name="Ashikhmin A."/>
            <person name="Konopkin A."/>
            <person name="But S.Y."/>
            <person name="Khmelenina V.N."/>
            <person name="Kuznetsov N."/>
            <person name="Pimenov N.V."/>
            <person name="Dedysh S.N."/>
        </authorList>
    </citation>
    <scope>NUCLEOTIDE SEQUENCE</scope>
    <source>
        <strain evidence="11">MP1</strain>
    </source>
</reference>
<keyword evidence="7" id="KW-0547">Nucleotide-binding</keyword>
<protein>
    <recommendedName>
        <fullName evidence="3">tRNA threonylcarbamoyladenosine biosynthesis protein TsaE</fullName>
    </recommendedName>
    <alternativeName>
        <fullName evidence="10">t(6)A37 threonylcarbamoyladenosine biosynthesis protein TsaE</fullName>
    </alternativeName>
</protein>
<dbReference type="NCBIfam" id="TIGR00150">
    <property type="entry name" value="T6A_YjeE"/>
    <property type="match status" value="1"/>
</dbReference>
<keyword evidence="9" id="KW-0460">Magnesium</keyword>
<evidence type="ECO:0000256" key="9">
    <source>
        <dbReference type="ARBA" id="ARBA00022842"/>
    </source>
</evidence>